<dbReference type="GO" id="GO:0016787">
    <property type="term" value="F:hydrolase activity"/>
    <property type="evidence" value="ECO:0007669"/>
    <property type="project" value="UniProtKB-KW"/>
</dbReference>
<evidence type="ECO:0000256" key="2">
    <source>
        <dbReference type="ARBA" id="ARBA00022801"/>
    </source>
</evidence>
<reference evidence="6 8" key="2">
    <citation type="submission" date="2018-06" db="EMBL/GenBank/DDBJ databases">
        <authorList>
            <consortium name="Pathogen Informatics"/>
            <person name="Doyle S."/>
        </authorList>
    </citation>
    <scope>NUCLEOTIDE SEQUENCE [LARGE SCALE GENOMIC DNA]</scope>
    <source>
        <strain evidence="6 8">NCTC6133</strain>
    </source>
</reference>
<dbReference type="InterPro" id="IPR045455">
    <property type="entry name" value="NrS-1_pol-like_helicase"/>
</dbReference>
<organism evidence="6 8">
    <name type="scientific">Staphylococcus aureus</name>
    <dbReference type="NCBI Taxonomy" id="1280"/>
    <lineage>
        <taxon>Bacteria</taxon>
        <taxon>Bacillati</taxon>
        <taxon>Bacillota</taxon>
        <taxon>Bacilli</taxon>
        <taxon>Bacillales</taxon>
        <taxon>Staphylococcaceae</taxon>
        <taxon>Staphylococcus</taxon>
    </lineage>
</organism>
<dbReference type="InterPro" id="IPR014015">
    <property type="entry name" value="Helicase_SF3_DNA-vir"/>
</dbReference>
<dbReference type="SUPFAM" id="SSF52540">
    <property type="entry name" value="P-loop containing nucleoside triphosphate hydrolases"/>
    <property type="match status" value="1"/>
</dbReference>
<dbReference type="GO" id="GO:0005524">
    <property type="term" value="F:ATP binding"/>
    <property type="evidence" value="ECO:0007669"/>
    <property type="project" value="UniProtKB-KW"/>
</dbReference>
<evidence type="ECO:0000313" key="7">
    <source>
        <dbReference type="Proteomes" id="UP000238775"/>
    </source>
</evidence>
<dbReference type="PROSITE" id="PS51206">
    <property type="entry name" value="SF3_HELICASE_1"/>
    <property type="match status" value="1"/>
</dbReference>
<dbReference type="EMBL" id="PGWZ01000394">
    <property type="protein sequence ID" value="PPJ73957.1"/>
    <property type="molecule type" value="Genomic_DNA"/>
</dbReference>
<dbReference type="RefSeq" id="WP_000276481.1">
    <property type="nucleotide sequence ID" value="NZ_BAABSP010000004.1"/>
</dbReference>
<evidence type="ECO:0000256" key="1">
    <source>
        <dbReference type="ARBA" id="ARBA00022741"/>
    </source>
</evidence>
<dbReference type="Gene3D" id="3.40.50.300">
    <property type="entry name" value="P-loop containing nucleotide triphosphate hydrolases"/>
    <property type="match status" value="1"/>
</dbReference>
<dbReference type="PANTHER" id="PTHR35372">
    <property type="entry name" value="ATP BINDING PROTEIN-RELATED"/>
    <property type="match status" value="1"/>
</dbReference>
<keyword evidence="2" id="KW-0378">Hydrolase</keyword>
<dbReference type="Proteomes" id="UP000238775">
    <property type="component" value="Unassembled WGS sequence"/>
</dbReference>
<evidence type="ECO:0000259" key="4">
    <source>
        <dbReference type="PROSITE" id="PS51206"/>
    </source>
</evidence>
<dbReference type="PANTHER" id="PTHR35372:SF2">
    <property type="entry name" value="SF3 HELICASE DOMAIN-CONTAINING PROTEIN"/>
    <property type="match status" value="1"/>
</dbReference>
<dbReference type="AlphaFoldDB" id="A0A2S6D520"/>
<proteinExistence type="predicted"/>
<protein>
    <submittedName>
        <fullName evidence="5 6">DNA primase</fullName>
    </submittedName>
</protein>
<dbReference type="InterPro" id="IPR051620">
    <property type="entry name" value="ORF904-like_C"/>
</dbReference>
<dbReference type="Proteomes" id="UP000255091">
    <property type="component" value="Unassembled WGS sequence"/>
</dbReference>
<sequence>MYKGYLKSKGKRTITKFKKNTDVLLNYKQARSLKSFVGVLDDDYIMIDVDDKNEAEILLNIIEDEQIHCNILDTDNGMHFYFKGYNMTTNKTKNYTAIGILCDFKLGCRNSCDPLKIDGQFRKWIKRVEDDQLDELPKWLEASFKTDPGFSELGEGDGRNQTLFNYILKLQQIAFSKEEIRNTIRIINKHVLYEPISDKELDIVLRDDAFLKESFFIKGKFQHDLFAKYLISEYHIIRISDILHIYLDGVYSDKQADLERVMIKHIPGLKKMQRQETLAYLQLQAETKELSSVNYITVANGIYDLYTDTVQPFTPEIIVKNKIPVPFIPNSYSQVTDKTFNKLAVNDTELRDLFEEILGYALFRRNEYGKFFILTGGGSNGKSSFLKILRALVGENNTSSVALKDLNGRFKTAELFGKLVNLGDDIGKGFIKDSAELKNLATGETLVVERKGKDPFDLRNYAKLIFSANEVPRIDDKTDGLNRRLMIVPFKARFTNTDIDYDPFIIDKLLSQESLQYCLVMAINGLKRLIKNNRFTKPKSVTAEIEAYKERNNPVLAFLNNEEPKLENESTRDIFAQYSEYCVEYGYKPVSRIVFAREVCSLKKMTTKRIRVDGERNYIFVPFI</sequence>
<keyword evidence="1" id="KW-0547">Nucleotide-binding</keyword>
<reference evidence="5 7" key="1">
    <citation type="submission" date="2017-11" db="EMBL/GenBank/DDBJ databases">
        <authorList>
            <person name="Founou R.C."/>
            <person name="Founou L."/>
            <person name="Allam M."/>
            <person name="Ismail A."/>
            <person name="Essack S.Y."/>
        </authorList>
    </citation>
    <scope>NUCLEOTIDE SEQUENCE [LARGE SCALE GENOMIC DNA]</scope>
    <source>
        <strain evidence="5 7">G703N2B1</strain>
    </source>
</reference>
<keyword evidence="3" id="KW-0067">ATP-binding</keyword>
<dbReference type="InterPro" id="IPR006500">
    <property type="entry name" value="Helicase_put_C_phage/plasmid"/>
</dbReference>
<evidence type="ECO:0000313" key="5">
    <source>
        <dbReference type="EMBL" id="PPJ73957.1"/>
    </source>
</evidence>
<feature type="domain" description="SF3 helicase" evidence="4">
    <location>
        <begin position="349"/>
        <end position="503"/>
    </location>
</feature>
<name>A0A2S6D520_STAAU</name>
<dbReference type="Pfam" id="PF19263">
    <property type="entry name" value="DUF5906"/>
    <property type="match status" value="1"/>
</dbReference>
<gene>
    <name evidence="5" type="ORF">CV021_09240</name>
    <name evidence="6" type="ORF">NCTC6133_01633</name>
</gene>
<accession>A0A2S6D520</accession>
<evidence type="ECO:0000256" key="3">
    <source>
        <dbReference type="ARBA" id="ARBA00022840"/>
    </source>
</evidence>
<dbReference type="NCBIfam" id="TIGR01613">
    <property type="entry name" value="primase_Cterm"/>
    <property type="match status" value="1"/>
</dbReference>
<evidence type="ECO:0000313" key="6">
    <source>
        <dbReference type="EMBL" id="SUK44247.1"/>
    </source>
</evidence>
<dbReference type="EMBL" id="UHAP01000001">
    <property type="protein sequence ID" value="SUK44247.1"/>
    <property type="molecule type" value="Genomic_DNA"/>
</dbReference>
<evidence type="ECO:0000313" key="8">
    <source>
        <dbReference type="Proteomes" id="UP000255091"/>
    </source>
</evidence>
<dbReference type="InterPro" id="IPR027417">
    <property type="entry name" value="P-loop_NTPase"/>
</dbReference>